<dbReference type="Pfam" id="PF00172">
    <property type="entry name" value="Zn_clus"/>
    <property type="match status" value="1"/>
</dbReference>
<evidence type="ECO:0000256" key="5">
    <source>
        <dbReference type="SAM" id="MobiDB-lite"/>
    </source>
</evidence>
<dbReference type="SUPFAM" id="SSF57701">
    <property type="entry name" value="Zn2/Cys6 DNA-binding domain"/>
    <property type="match status" value="1"/>
</dbReference>
<dbReference type="GO" id="GO:0008270">
    <property type="term" value="F:zinc ion binding"/>
    <property type="evidence" value="ECO:0007669"/>
    <property type="project" value="InterPro"/>
</dbReference>
<keyword evidence="4" id="KW-0539">Nucleus</keyword>
<dbReference type="InterPro" id="IPR036864">
    <property type="entry name" value="Zn2-C6_fun-type_DNA-bd_sf"/>
</dbReference>
<evidence type="ECO:0000256" key="3">
    <source>
        <dbReference type="ARBA" id="ARBA00023163"/>
    </source>
</evidence>
<evidence type="ECO:0000256" key="1">
    <source>
        <dbReference type="ARBA" id="ARBA00023015"/>
    </source>
</evidence>
<proteinExistence type="predicted"/>
<dbReference type="eggNOG" id="ENOG502S0C8">
    <property type="taxonomic scope" value="Eukaryota"/>
</dbReference>
<dbReference type="GO" id="GO:0000981">
    <property type="term" value="F:DNA-binding transcription factor activity, RNA polymerase II-specific"/>
    <property type="evidence" value="ECO:0007669"/>
    <property type="project" value="InterPro"/>
</dbReference>
<dbReference type="PANTHER" id="PTHR38791">
    <property type="entry name" value="ZN(II)2CYS6 TRANSCRIPTION FACTOR (EUROFUNG)-RELATED-RELATED"/>
    <property type="match status" value="1"/>
</dbReference>
<comment type="caution">
    <text evidence="7">The sequence shown here is derived from an EMBL/GenBank/DDBJ whole genome shotgun (WGS) entry which is preliminary data.</text>
</comment>
<protein>
    <recommendedName>
        <fullName evidence="6">Zn(2)-C6 fungal-type domain-containing protein</fullName>
    </recommendedName>
</protein>
<dbReference type="STRING" id="86049.A0A1C1CRR4"/>
<dbReference type="Proteomes" id="UP000094526">
    <property type="component" value="Unassembled WGS sequence"/>
</dbReference>
<evidence type="ECO:0000256" key="2">
    <source>
        <dbReference type="ARBA" id="ARBA00023125"/>
    </source>
</evidence>
<keyword evidence="8" id="KW-1185">Reference proteome</keyword>
<dbReference type="InterPro" id="IPR001138">
    <property type="entry name" value="Zn2Cys6_DnaBD"/>
</dbReference>
<name>A0A1C1CRR4_9EURO</name>
<dbReference type="PANTHER" id="PTHR38791:SF5">
    <property type="entry name" value="TRANSCRIPTION FACTOR DBAG-RELATED"/>
    <property type="match status" value="1"/>
</dbReference>
<feature type="region of interest" description="Disordered" evidence="5">
    <location>
        <begin position="61"/>
        <end position="151"/>
    </location>
</feature>
<dbReference type="EMBL" id="LGRB01000009">
    <property type="protein sequence ID" value="OCT51206.1"/>
    <property type="molecule type" value="Genomic_DNA"/>
</dbReference>
<accession>A0A1C1CRR4</accession>
<dbReference type="Gene3D" id="4.10.240.10">
    <property type="entry name" value="Zn(2)-C6 fungal-type DNA-binding domain"/>
    <property type="match status" value="1"/>
</dbReference>
<dbReference type="InterPro" id="IPR053175">
    <property type="entry name" value="DHMBA_Reg_Transcription_Factor"/>
</dbReference>
<dbReference type="PROSITE" id="PS50048">
    <property type="entry name" value="ZN2_CY6_FUNGAL_2"/>
    <property type="match status" value="1"/>
</dbReference>
<reference evidence="8" key="1">
    <citation type="submission" date="2015-07" db="EMBL/GenBank/DDBJ databases">
        <authorList>
            <person name="Teixeira M.M."/>
            <person name="Souza R.C."/>
            <person name="Almeida L.G."/>
            <person name="Vicente V.A."/>
            <person name="de Hoog S."/>
            <person name="Bocca A.L."/>
            <person name="de Almeida S.R."/>
            <person name="Vasconcelos A.T."/>
            <person name="Felipe M.S."/>
        </authorList>
    </citation>
    <scope>NUCLEOTIDE SEQUENCE [LARGE SCALE GENOMIC DNA]</scope>
    <source>
        <strain evidence="8">KSF</strain>
    </source>
</reference>
<dbReference type="GO" id="GO:0003677">
    <property type="term" value="F:DNA binding"/>
    <property type="evidence" value="ECO:0007669"/>
    <property type="project" value="UniProtKB-KW"/>
</dbReference>
<keyword evidence="1" id="KW-0805">Transcription regulation</keyword>
<dbReference type="OrthoDB" id="2991872at2759"/>
<keyword evidence="2" id="KW-0238">DNA-binding</keyword>
<feature type="compositionally biased region" description="Low complexity" evidence="5">
    <location>
        <begin position="87"/>
        <end position="98"/>
    </location>
</feature>
<gene>
    <name evidence="7" type="ORF">CLCR_08184</name>
</gene>
<evidence type="ECO:0000259" key="6">
    <source>
        <dbReference type="PROSITE" id="PS50048"/>
    </source>
</evidence>
<dbReference type="PROSITE" id="PS00463">
    <property type="entry name" value="ZN2_CY6_FUNGAL_1"/>
    <property type="match status" value="1"/>
</dbReference>
<keyword evidence="3" id="KW-0804">Transcription</keyword>
<evidence type="ECO:0000313" key="8">
    <source>
        <dbReference type="Proteomes" id="UP000094526"/>
    </source>
</evidence>
<dbReference type="AlphaFoldDB" id="A0A1C1CRR4"/>
<feature type="domain" description="Zn(2)-C6 fungal-type" evidence="6">
    <location>
        <begin position="9"/>
        <end position="37"/>
    </location>
</feature>
<dbReference type="CDD" id="cd00067">
    <property type="entry name" value="GAL4"/>
    <property type="match status" value="1"/>
</dbReference>
<sequence>MVYHGPSAGCKACRTRRVKCDQGKPSCNNCIRRRTVCPGYGDVFDGAHRSQNKVVIRKVKKQNVAEEADPASSTPGSDLTVEISPGSTSTASNDSATTKPQGPLQWIIYSATPEERGGSHGKALQLGKSRPARSAESEQTVPPLSIPESLKQSPEDASVNFFFRFYTGTIYDPHLHHSFALVWQPLYLRSSANSPLRLATAAVTVNITMMWSFQGCDARPARKLFTEAIAATREAINNPTEKNMDELLMTILIFDLYDSLVLHYVRNAPTTYGKHKDGALALVKHRGLSNYASIVGRALTNATRHNFLDYSLSHRIPMPAGSEEIFSHPAIGESRAAQLDVLTIETVNTQARLWALRRDASSTMTRAQRRKAYEDIIADAIRIDELFMTWKRAVTSPDWLPLFVSREEVPPSILTAGFYGTKCAVWKDLAAAEVYNLHASRRIFVLQMIRQSLADEPTLLAEANYRAYLAKANAAVQSLVDCICETVPFHLGDTVVPTNPMYSSGVAMPSKTVTDPSTGETRRIPDLEGSDFKMRAAASGGWMIFSHLVDIYRLAEPEDDAEPIVLRDGQLEWVKGQVKRLQTTFLYCDPLWFQRNPSPHMSAAAAAAPAATTGRTT</sequence>
<evidence type="ECO:0000256" key="4">
    <source>
        <dbReference type="ARBA" id="ARBA00023242"/>
    </source>
</evidence>
<dbReference type="VEuPathDB" id="FungiDB:CLCR_08184"/>
<evidence type="ECO:0000313" key="7">
    <source>
        <dbReference type="EMBL" id="OCT51206.1"/>
    </source>
</evidence>
<organism evidence="7 8">
    <name type="scientific">Cladophialophora carrionii</name>
    <dbReference type="NCBI Taxonomy" id="86049"/>
    <lineage>
        <taxon>Eukaryota</taxon>
        <taxon>Fungi</taxon>
        <taxon>Dikarya</taxon>
        <taxon>Ascomycota</taxon>
        <taxon>Pezizomycotina</taxon>
        <taxon>Eurotiomycetes</taxon>
        <taxon>Chaetothyriomycetidae</taxon>
        <taxon>Chaetothyriales</taxon>
        <taxon>Herpotrichiellaceae</taxon>
        <taxon>Cladophialophora</taxon>
    </lineage>
</organism>
<dbReference type="SMART" id="SM00066">
    <property type="entry name" value="GAL4"/>
    <property type="match status" value="1"/>
</dbReference>
<dbReference type="VEuPathDB" id="FungiDB:G647_06868"/>